<evidence type="ECO:0000259" key="1">
    <source>
        <dbReference type="Pfam" id="PF03372"/>
    </source>
</evidence>
<accession>A0A3G8M780</accession>
<proteinExistence type="predicted"/>
<sequence length="322" mass="35965">MMQAFRLATFNLENLDWSGTKPEAFARRTDALRPLLETLDADILCLQEIHAQRRHKHDARQYIALDRLLATTRYANFHRATTVRPGGDAPADVHNLAILSRWPMRAQRQIHHDIVARWVWPPPRDADGSQPEPVEIAWDRPLLYAAVELPNGCALHVVNLHLRAPRAIPIATARGFGSSRAQIEGQFVAALKREGQALEARLFAETLFDAEPQAQIAIAGDFNADEHDAPTRLLRGGGDEAAEGDRALVALEERVAPSRRFTVRHAGRQTLIDHLLASRTLAANWRETTILNDGLQDEVYAQEPVEGSLHAPVCARFDLVEK</sequence>
<dbReference type="Pfam" id="PF03372">
    <property type="entry name" value="Exo_endo_phos"/>
    <property type="match status" value="1"/>
</dbReference>
<keyword evidence="2" id="KW-0255">Endonuclease</keyword>
<dbReference type="SUPFAM" id="SSF56219">
    <property type="entry name" value="DNase I-like"/>
    <property type="match status" value="1"/>
</dbReference>
<feature type="domain" description="Endonuclease/exonuclease/phosphatase" evidence="1">
    <location>
        <begin position="8"/>
        <end position="291"/>
    </location>
</feature>
<keyword evidence="2" id="KW-0378">Hydrolase</keyword>
<keyword evidence="2" id="KW-0540">Nuclease</keyword>
<gene>
    <name evidence="2" type="ORF">EHO51_08010</name>
</gene>
<dbReference type="EMBL" id="CP034086">
    <property type="protein sequence ID" value="AZG76668.1"/>
    <property type="molecule type" value="Genomic_DNA"/>
</dbReference>
<dbReference type="PANTHER" id="PTHR42834:SF1">
    <property type="entry name" value="ENDONUCLEASE_EXONUCLEASE_PHOSPHATASE FAMILY PROTEIN (AFU_ORTHOLOGUE AFUA_3G09210)"/>
    <property type="match status" value="1"/>
</dbReference>
<keyword evidence="2" id="KW-0269">Exonuclease</keyword>
<dbReference type="GO" id="GO:0004519">
    <property type="term" value="F:endonuclease activity"/>
    <property type="evidence" value="ECO:0007669"/>
    <property type="project" value="UniProtKB-KW"/>
</dbReference>
<dbReference type="InterPro" id="IPR036691">
    <property type="entry name" value="Endo/exonu/phosph_ase_sf"/>
</dbReference>
<organism evidence="2 3">
    <name type="scientific">Methylocystis rosea</name>
    <dbReference type="NCBI Taxonomy" id="173366"/>
    <lineage>
        <taxon>Bacteria</taxon>
        <taxon>Pseudomonadati</taxon>
        <taxon>Pseudomonadota</taxon>
        <taxon>Alphaproteobacteria</taxon>
        <taxon>Hyphomicrobiales</taxon>
        <taxon>Methylocystaceae</taxon>
        <taxon>Methylocystis</taxon>
    </lineage>
</organism>
<dbReference type="PANTHER" id="PTHR42834">
    <property type="entry name" value="ENDONUCLEASE/EXONUCLEASE/PHOSPHATASE FAMILY PROTEIN (AFU_ORTHOLOGUE AFUA_3G09210)"/>
    <property type="match status" value="1"/>
</dbReference>
<evidence type="ECO:0000313" key="2">
    <source>
        <dbReference type="EMBL" id="AZG76668.1"/>
    </source>
</evidence>
<dbReference type="GO" id="GO:0004527">
    <property type="term" value="F:exonuclease activity"/>
    <property type="evidence" value="ECO:0007669"/>
    <property type="project" value="UniProtKB-KW"/>
</dbReference>
<protein>
    <submittedName>
        <fullName evidence="2">Endonuclease/exonuclease/phosphatase family protein</fullName>
    </submittedName>
</protein>
<dbReference type="Gene3D" id="3.60.10.10">
    <property type="entry name" value="Endonuclease/exonuclease/phosphatase"/>
    <property type="match status" value="1"/>
</dbReference>
<dbReference type="AlphaFoldDB" id="A0A3G8M780"/>
<evidence type="ECO:0000313" key="3">
    <source>
        <dbReference type="Proteomes" id="UP000273982"/>
    </source>
</evidence>
<dbReference type="KEGG" id="mros:EHO51_08010"/>
<dbReference type="InterPro" id="IPR005135">
    <property type="entry name" value="Endo/exonuclease/phosphatase"/>
</dbReference>
<reference evidence="2 3" key="1">
    <citation type="submission" date="2018-11" db="EMBL/GenBank/DDBJ databases">
        <title>Genome squencing of methanotrophic bacteria isolated from alkaline groundwater in Korea.</title>
        <authorList>
            <person name="Nguyen L.N."/>
        </authorList>
    </citation>
    <scope>NUCLEOTIDE SEQUENCE [LARGE SCALE GENOMIC DNA]</scope>
    <source>
        <strain evidence="2 3">GW6</strain>
    </source>
</reference>
<name>A0A3G8M780_9HYPH</name>
<dbReference type="RefSeq" id="WP_124738440.1">
    <property type="nucleotide sequence ID" value="NZ_CP034086.1"/>
</dbReference>
<dbReference type="Proteomes" id="UP000273982">
    <property type="component" value="Chromosome"/>
</dbReference>